<comment type="caution">
    <text evidence="1">The sequence shown here is derived from an EMBL/GenBank/DDBJ whole genome shotgun (WGS) entry which is preliminary data.</text>
</comment>
<evidence type="ECO:0000313" key="1">
    <source>
        <dbReference type="EMBL" id="TWH93953.1"/>
    </source>
</evidence>
<name>A0A562KFD5_9FLAO</name>
<gene>
    <name evidence="1" type="ORF">IP97_01901</name>
</gene>
<protein>
    <submittedName>
        <fullName evidence="1">Uncharacterized protein</fullName>
    </submittedName>
</protein>
<dbReference type="EMBL" id="VLKM01000007">
    <property type="protein sequence ID" value="TWH93953.1"/>
    <property type="molecule type" value="Genomic_DNA"/>
</dbReference>
<dbReference type="InterPro" id="IPR046144">
    <property type="entry name" value="DUF6146"/>
</dbReference>
<dbReference type="Pfam" id="PF19643">
    <property type="entry name" value="DUF6146"/>
    <property type="match status" value="1"/>
</dbReference>
<evidence type="ECO:0000313" key="2">
    <source>
        <dbReference type="Proteomes" id="UP000315312"/>
    </source>
</evidence>
<accession>A0A562KFD5</accession>
<organism evidence="1 2">
    <name type="scientific">Flavobacterium cheniae</name>
    <dbReference type="NCBI Taxonomy" id="295428"/>
    <lineage>
        <taxon>Bacteria</taxon>
        <taxon>Pseudomonadati</taxon>
        <taxon>Bacteroidota</taxon>
        <taxon>Flavobacteriia</taxon>
        <taxon>Flavobacteriales</taxon>
        <taxon>Flavobacteriaceae</taxon>
        <taxon>Flavobacterium</taxon>
    </lineage>
</organism>
<keyword evidence="2" id="KW-1185">Reference proteome</keyword>
<dbReference type="AlphaFoldDB" id="A0A562KFD5"/>
<proteinExistence type="predicted"/>
<sequence>MSVLFFTFILLNQGAMKRVLLLLSALFFFLIACSVSQDKKSFDNKPKLESDTIRISNEEIEYEVLIIDIGFQSWFNSYAKPRNYYSQSYLESRNRIWVLEWNRRAMLPLQYNPNLYEMTINYDSTTNYGYEVNYMIYNYLVYFQLTNNQKLGGFTPRI</sequence>
<dbReference type="Proteomes" id="UP000315312">
    <property type="component" value="Unassembled WGS sequence"/>
</dbReference>
<reference evidence="1 2" key="1">
    <citation type="journal article" date="2015" name="Stand. Genomic Sci.">
        <title>Genomic Encyclopedia of Bacterial and Archaeal Type Strains, Phase III: the genomes of soil and plant-associated and newly described type strains.</title>
        <authorList>
            <person name="Whitman W.B."/>
            <person name="Woyke T."/>
            <person name="Klenk H.P."/>
            <person name="Zhou Y."/>
            <person name="Lilburn T.G."/>
            <person name="Beck B.J."/>
            <person name="De Vos P."/>
            <person name="Vandamme P."/>
            <person name="Eisen J.A."/>
            <person name="Garrity G."/>
            <person name="Hugenholtz P."/>
            <person name="Kyrpides N.C."/>
        </authorList>
    </citation>
    <scope>NUCLEOTIDE SEQUENCE [LARGE SCALE GENOMIC DNA]</scope>
    <source>
        <strain evidence="1 2">CGMCC 1.6844</strain>
    </source>
</reference>